<dbReference type="Pfam" id="PF01569">
    <property type="entry name" value="PAP2"/>
    <property type="match status" value="1"/>
</dbReference>
<name>A0A090W835_9FLAO</name>
<dbReference type="EMBL" id="BBNR01000019">
    <property type="protein sequence ID" value="GAL68402.1"/>
    <property type="molecule type" value="Genomic_DNA"/>
</dbReference>
<comment type="caution">
    <text evidence="3">The sequence shown here is derived from an EMBL/GenBank/DDBJ whole genome shotgun (WGS) entry which is preliminary data.</text>
</comment>
<dbReference type="eggNOG" id="COG0671">
    <property type="taxonomic scope" value="Bacteria"/>
</dbReference>
<keyword evidence="6" id="KW-1185">Reference proteome</keyword>
<accession>A0A090W835</accession>
<dbReference type="Proteomes" id="UP000029641">
    <property type="component" value="Unassembled WGS sequence"/>
</dbReference>
<dbReference type="Proteomes" id="UP000030184">
    <property type="component" value="Unassembled WGS sequence"/>
</dbReference>
<dbReference type="SUPFAM" id="SSF48317">
    <property type="entry name" value="Acid phosphatase/Vanadium-dependent haloperoxidase"/>
    <property type="match status" value="1"/>
</dbReference>
<evidence type="ECO:0000313" key="3">
    <source>
        <dbReference type="EMBL" id="GAL72363.1"/>
    </source>
</evidence>
<organism evidence="3 5">
    <name type="scientific">Jejuia pallidilutea</name>
    <dbReference type="NCBI Taxonomy" id="504487"/>
    <lineage>
        <taxon>Bacteria</taxon>
        <taxon>Pseudomonadati</taxon>
        <taxon>Bacteroidota</taxon>
        <taxon>Flavobacteriia</taxon>
        <taxon>Flavobacteriales</taxon>
        <taxon>Flavobacteriaceae</taxon>
        <taxon>Jejuia</taxon>
    </lineage>
</organism>
<dbReference type="EMBL" id="BBNS01000023">
    <property type="protein sequence ID" value="GAL72363.1"/>
    <property type="molecule type" value="Genomic_DNA"/>
</dbReference>
<evidence type="ECO:0000313" key="5">
    <source>
        <dbReference type="Proteomes" id="UP000029646"/>
    </source>
</evidence>
<dbReference type="AlphaFoldDB" id="A0A090W835"/>
<evidence type="ECO:0000313" key="2">
    <source>
        <dbReference type="EMBL" id="GAL68402.1"/>
    </source>
</evidence>
<dbReference type="EMBL" id="BBNY01000010">
    <property type="protein sequence ID" value="GAL89487.1"/>
    <property type="molecule type" value="Genomic_DNA"/>
</dbReference>
<dbReference type="Gene3D" id="1.10.606.20">
    <property type="match status" value="1"/>
</dbReference>
<dbReference type="CDD" id="cd03398">
    <property type="entry name" value="PAP2_haloperoxidase"/>
    <property type="match status" value="1"/>
</dbReference>
<proteinExistence type="predicted"/>
<protein>
    <recommendedName>
        <fullName evidence="1">Phosphatidic acid phosphatase type 2/haloperoxidase domain-containing protein</fullName>
    </recommendedName>
</protein>
<evidence type="ECO:0000313" key="6">
    <source>
        <dbReference type="Proteomes" id="UP000030184"/>
    </source>
</evidence>
<gene>
    <name evidence="2" type="ORF">JCM19301_2009</name>
    <name evidence="3" type="ORF">JCM19302_3641</name>
    <name evidence="4" type="ORF">JCM19538_1724</name>
</gene>
<sequence>MVHDVISPPAAARYYAYSCLAGYLVTENSIGFLDKLNGFEIKTFKTKRHANQPLATSYALIQVAKQMLPSGYQLEKIQLELIAHFKGKLSEKSLEQSLALGNLAANHVLEYAKTDLFNELSAKVGYTPTLKPGYWYPTPPAYMEAVEPHWNTVRTFFIESADQFKPVAPTPFSMDSESDFYKIQLMGVYNAVKNLNEEQTLIANFWDCNPFMVEYTGHMAIGIKKITPGGHWMGITGIACKKANLNFAETVKTHALVSLTLHDAFVNCWDEKYRSNRIRPETVINKHIDQQWKPILQTPPFPEYTSGHSVASSAASTMLTKIFGENFDFVDDTEVFFGLEERHFKSFKQASNEAAISRLYGGIHYIDACENGVQQGTKLGTFIVNKVFDK</sequence>
<feature type="domain" description="Phosphatidic acid phosphatase type 2/haloperoxidase" evidence="1">
    <location>
        <begin position="255"/>
        <end position="388"/>
    </location>
</feature>
<dbReference type="InterPro" id="IPR036938">
    <property type="entry name" value="PAP2/HPO_sf"/>
</dbReference>
<evidence type="ECO:0000313" key="4">
    <source>
        <dbReference type="EMBL" id="GAL89487.1"/>
    </source>
</evidence>
<dbReference type="InterPro" id="IPR000326">
    <property type="entry name" value="PAP2/HPO"/>
</dbReference>
<dbReference type="InterPro" id="IPR052559">
    <property type="entry name" value="V-haloperoxidase"/>
</dbReference>
<dbReference type="Proteomes" id="UP000029646">
    <property type="component" value="Unassembled WGS sequence"/>
</dbReference>
<evidence type="ECO:0000259" key="1">
    <source>
        <dbReference type="Pfam" id="PF01569"/>
    </source>
</evidence>
<dbReference type="PANTHER" id="PTHR34599">
    <property type="entry name" value="PEROXIDASE-RELATED"/>
    <property type="match status" value="1"/>
</dbReference>
<dbReference type="STRING" id="504487.JCM19538_1724"/>
<reference evidence="6" key="1">
    <citation type="journal article" date="2014" name="Genome Announc.">
        <title>Draft Genome Sequence of Marine Flavobacterium Jejuia pallidilutea Strain 11shimoA1 and Pigmentation Mutants.</title>
        <authorList>
            <person name="Takatani N."/>
            <person name="Nakanishi M."/>
            <person name="Meirelles P."/>
            <person name="Mino S."/>
            <person name="Suda W."/>
            <person name="Oshima K."/>
            <person name="Hattori M."/>
            <person name="Ohkuma M."/>
            <person name="Hosokawa M."/>
            <person name="Miyashita K."/>
            <person name="Thompson F.L."/>
            <person name="Niwa A."/>
            <person name="Sawabe T."/>
            <person name="Sawabe T."/>
        </authorList>
    </citation>
    <scope>NUCLEOTIDE SEQUENCE [LARGE SCALE GENOMIC DNA]</scope>
    <source>
        <strain evidence="6">JCM 19538</strain>
    </source>
</reference>
<dbReference type="PANTHER" id="PTHR34599:SF2">
    <property type="entry name" value="TRAF-TYPE DOMAIN-CONTAINING PROTEIN"/>
    <property type="match status" value="1"/>
</dbReference>